<sequence>MSFFDEGDEPRTRTHRTPRASGSARAGGVAAADPATLRNRRLVAIGFVVLFVVLLSILAKGCLDSRAENRLKDYSRDVGSVIGRSDREVSRPFFDLMSQGGSSPNELEQNISTLRNRADDHVQDAEGFDVPDELKTAQRNLLLALDMRAAGLEKVAGQVRTALVQDGGDEAEAATEQIAAQMQQFLSSDVIYDARVIPYINDAFAEKDLPAQITDSQFLPSLEWLDLEVVADRLGAEAGGGESPSANRGEPAPGLHGHGLVSTRVGDLALEPGETANRIPAGSDIAFDVEFANQGENEERNVPVRVRIRSQGNKTISAVRRVELTKQGENATASVPLPQAPPIGTPVTIEVSVEKVPGEEKVDNNRQTYTAIFTR</sequence>
<evidence type="ECO:0000313" key="3">
    <source>
        <dbReference type="EMBL" id="CAA9530974.1"/>
    </source>
</evidence>
<gene>
    <name evidence="3" type="ORF">AVDCRST_MAG85-3673</name>
</gene>
<evidence type="ECO:0000256" key="1">
    <source>
        <dbReference type="SAM" id="MobiDB-lite"/>
    </source>
</evidence>
<keyword evidence="2" id="KW-1133">Transmembrane helix</keyword>
<reference evidence="3" key="1">
    <citation type="submission" date="2020-02" db="EMBL/GenBank/DDBJ databases">
        <authorList>
            <person name="Meier V. D."/>
        </authorList>
    </citation>
    <scope>NUCLEOTIDE SEQUENCE</scope>
    <source>
        <strain evidence="3">AVDCRST_MAG85</strain>
    </source>
</reference>
<feature type="region of interest" description="Disordered" evidence="1">
    <location>
        <begin position="236"/>
        <end position="260"/>
    </location>
</feature>
<feature type="transmembrane region" description="Helical" evidence="2">
    <location>
        <begin position="42"/>
        <end position="63"/>
    </location>
</feature>
<proteinExistence type="predicted"/>
<feature type="compositionally biased region" description="Low complexity" evidence="1">
    <location>
        <begin position="19"/>
        <end position="31"/>
    </location>
</feature>
<organism evidence="3">
    <name type="scientific">uncultured Solirubrobacteraceae bacterium</name>
    <dbReference type="NCBI Taxonomy" id="1162706"/>
    <lineage>
        <taxon>Bacteria</taxon>
        <taxon>Bacillati</taxon>
        <taxon>Actinomycetota</taxon>
        <taxon>Thermoleophilia</taxon>
        <taxon>Solirubrobacterales</taxon>
        <taxon>Solirubrobacteraceae</taxon>
        <taxon>environmental samples</taxon>
    </lineage>
</organism>
<name>A0A6J4TRW3_9ACTN</name>
<dbReference type="EMBL" id="CADCVT010000411">
    <property type="protein sequence ID" value="CAA9530974.1"/>
    <property type="molecule type" value="Genomic_DNA"/>
</dbReference>
<keyword evidence="2" id="KW-0812">Transmembrane</keyword>
<evidence type="ECO:0008006" key="4">
    <source>
        <dbReference type="Google" id="ProtNLM"/>
    </source>
</evidence>
<dbReference type="AlphaFoldDB" id="A0A6J4TRW3"/>
<feature type="region of interest" description="Disordered" evidence="1">
    <location>
        <begin position="1"/>
        <end position="31"/>
    </location>
</feature>
<evidence type="ECO:0000256" key="2">
    <source>
        <dbReference type="SAM" id="Phobius"/>
    </source>
</evidence>
<protein>
    <recommendedName>
        <fullName evidence="4">CARDB domain-containing protein</fullName>
    </recommendedName>
</protein>
<accession>A0A6J4TRW3</accession>
<keyword evidence="2" id="KW-0472">Membrane</keyword>